<dbReference type="Gene3D" id="1.10.10.750">
    <property type="entry name" value="Ypt/Rab-GAP domain of gyp1p, domain 1"/>
    <property type="match status" value="1"/>
</dbReference>
<dbReference type="Pfam" id="PF00566">
    <property type="entry name" value="RabGAP-TBC"/>
    <property type="match status" value="1"/>
</dbReference>
<dbReference type="PANTHER" id="PTHR47219:SF15">
    <property type="entry name" value="TBC1 DOMAIN FAMILY MEMBER 12 ISOFORM X1"/>
    <property type="match status" value="1"/>
</dbReference>
<dbReference type="PANTHER" id="PTHR47219">
    <property type="entry name" value="RAB GTPASE-ACTIVATING PROTEIN 1-LIKE"/>
    <property type="match status" value="1"/>
</dbReference>
<feature type="region of interest" description="Disordered" evidence="1">
    <location>
        <begin position="292"/>
        <end position="497"/>
    </location>
</feature>
<dbReference type="OrthoDB" id="289721at2759"/>
<feature type="compositionally biased region" description="Polar residues" evidence="1">
    <location>
        <begin position="547"/>
        <end position="557"/>
    </location>
</feature>
<dbReference type="SMART" id="SM00164">
    <property type="entry name" value="TBC"/>
    <property type="match status" value="1"/>
</dbReference>
<dbReference type="EMBL" id="KN847336">
    <property type="protein sequence ID" value="KIW42434.1"/>
    <property type="molecule type" value="Genomic_DNA"/>
</dbReference>
<dbReference type="Gene3D" id="1.10.8.270">
    <property type="entry name" value="putative rabgap domain of human tbc1 domain family member 14 like domains"/>
    <property type="match status" value="1"/>
</dbReference>
<dbReference type="Pfam" id="PF22874">
    <property type="entry name" value="SBE2_M"/>
    <property type="match status" value="1"/>
</dbReference>
<dbReference type="Proteomes" id="UP000053342">
    <property type="component" value="Unassembled WGS sequence"/>
</dbReference>
<dbReference type="InterPro" id="IPR035969">
    <property type="entry name" value="Rab-GAP_TBC_sf"/>
</dbReference>
<protein>
    <recommendedName>
        <fullName evidence="2">Rab-GAP TBC domain-containing protein</fullName>
    </recommendedName>
</protein>
<sequence length="948" mass="105973">MPATVWKGSLPAPSLPPSFPEFELGSAHVSQSMVMEEPLDSEALPSPRHGCRHGSMLASCQASAPSFSTPPIVPSPSPGVEPLETLHLGYDPQASSSELAGLGQQGVLDIDHVLWRIPTFVSSKTPSNNYADVILSSCTTTVHNSSIRNNTRSEIKLPDSQAETLDHFQRQSCNYFLNEIPQQGIRSLTFSSDVHGLNMTTITSSIPGSPPDLSGSRSSKSSSYSSTLSNPDELESDSIINFEEIGLEDDKRPSPLGYHSRDISVQSFASNHELMKSRESGSGDKRHALPHLQTQLTSHRRQESTTPRAIGPRMLTTKRAFTSTENFFPPSNRTRSSSPPQRRALANISNTALSAGGLRPLPRSSASSLGLPSRRASWQPQRKTVKELEAECNDSDDELPDDASLWNVPVSPHVSGQRSHRSSFRGSPERDLRASSPRPIPLDHAKTAPESPPRTTMHSQVVPKNRQSVSRSSSLNPPASTPSSPRRANNLRNNGRTKSWNLAMAGLSEEARVISEALEYHAETKQQARLENLRNNSSRESLESLADNKSTRSSSIQLPPIQKSTLDFMPMSKEKESILSRTRPSWLPPKDPKEERRHLREYQRMMAASVEAEKKRRTKLQVQQCTKDNTRESLNRIWQYYIEESTDLATIDKRVNDLSWRGISPNIRGKVWQRKIGNPLGLTLKSYEKALQRAKEIKNLPSEQLDRASRSMERWFVDIARDAETAFPELKLFQKNAPLWQDLVDVCEAYACYRSDVGYIYGIQLIAALLLLQLSTPADAFILLANCLNRPIPLGFQTNDITTTGRTYNHAISTLGIKFPRLHEYLFGSMEQGGLGFRGEEIFEPMFRTIFSNGLDVDRLCRIWDIWVFEGDRALVRAAVAVLGSLQSQLFDIRGNIDLKRRNIQEMLGWGPFNREPKSGHWNLHTLGDEEKFVEEIRLAGTLDYTGK</sequence>
<feature type="compositionally biased region" description="Low complexity" evidence="1">
    <location>
        <begin position="357"/>
        <end position="377"/>
    </location>
</feature>
<proteinExistence type="predicted"/>
<feature type="region of interest" description="Disordered" evidence="1">
    <location>
        <begin position="201"/>
        <end position="237"/>
    </location>
</feature>
<dbReference type="PROSITE" id="PS50086">
    <property type="entry name" value="TBC_RABGAP"/>
    <property type="match status" value="1"/>
</dbReference>
<name>A0A0D2E3S8_9EURO</name>
<feature type="compositionally biased region" description="Low complexity" evidence="1">
    <location>
        <begin position="477"/>
        <end position="488"/>
    </location>
</feature>
<accession>A0A0D2E3S8</accession>
<organism evidence="3 4">
    <name type="scientific">Exophiala oligosperma</name>
    <dbReference type="NCBI Taxonomy" id="215243"/>
    <lineage>
        <taxon>Eukaryota</taxon>
        <taxon>Fungi</taxon>
        <taxon>Dikarya</taxon>
        <taxon>Ascomycota</taxon>
        <taxon>Pezizomycotina</taxon>
        <taxon>Eurotiomycetes</taxon>
        <taxon>Chaetothyriomycetidae</taxon>
        <taxon>Chaetothyriales</taxon>
        <taxon>Herpotrichiellaceae</taxon>
        <taxon>Exophiala</taxon>
    </lineage>
</organism>
<dbReference type="STRING" id="215243.A0A0D2E3S8"/>
<dbReference type="SUPFAM" id="SSF47923">
    <property type="entry name" value="Ypt/Rab-GAP domain of gyp1p"/>
    <property type="match status" value="2"/>
</dbReference>
<dbReference type="GO" id="GO:0031267">
    <property type="term" value="F:small GTPase binding"/>
    <property type="evidence" value="ECO:0007669"/>
    <property type="project" value="TreeGrafter"/>
</dbReference>
<keyword evidence="4" id="KW-1185">Reference proteome</keyword>
<feature type="region of interest" description="Disordered" evidence="1">
    <location>
        <begin position="577"/>
        <end position="596"/>
    </location>
</feature>
<dbReference type="RefSeq" id="XP_016262650.1">
    <property type="nucleotide sequence ID" value="XM_016407046.1"/>
</dbReference>
<evidence type="ECO:0000313" key="4">
    <source>
        <dbReference type="Proteomes" id="UP000053342"/>
    </source>
</evidence>
<feature type="compositionally biased region" description="Acidic residues" evidence="1">
    <location>
        <begin position="390"/>
        <end position="401"/>
    </location>
</feature>
<feature type="compositionally biased region" description="Polar residues" evidence="1">
    <location>
        <begin position="465"/>
        <end position="476"/>
    </location>
</feature>
<dbReference type="AlphaFoldDB" id="A0A0D2E3S8"/>
<evidence type="ECO:0000313" key="3">
    <source>
        <dbReference type="EMBL" id="KIW42434.1"/>
    </source>
</evidence>
<dbReference type="GO" id="GO:0005096">
    <property type="term" value="F:GTPase activator activity"/>
    <property type="evidence" value="ECO:0007669"/>
    <property type="project" value="TreeGrafter"/>
</dbReference>
<evidence type="ECO:0000259" key="2">
    <source>
        <dbReference type="PROSITE" id="PS50086"/>
    </source>
</evidence>
<feature type="domain" description="Rab-GAP TBC" evidence="2">
    <location>
        <begin position="662"/>
        <end position="871"/>
    </location>
</feature>
<dbReference type="Gene3D" id="1.10.472.80">
    <property type="entry name" value="Ypt/Rab-GAP domain of gyp1p, domain 3"/>
    <property type="match status" value="1"/>
</dbReference>
<dbReference type="InterPro" id="IPR000195">
    <property type="entry name" value="Rab-GAP-TBC_dom"/>
</dbReference>
<reference evidence="3 4" key="1">
    <citation type="submission" date="2015-01" db="EMBL/GenBank/DDBJ databases">
        <title>The Genome Sequence of Exophiala oligosperma CBS72588.</title>
        <authorList>
            <consortium name="The Broad Institute Genomics Platform"/>
            <person name="Cuomo C."/>
            <person name="de Hoog S."/>
            <person name="Gorbushina A."/>
            <person name="Stielow B."/>
            <person name="Teixiera M."/>
            <person name="Abouelleil A."/>
            <person name="Chapman S.B."/>
            <person name="Priest M."/>
            <person name="Young S.K."/>
            <person name="Wortman J."/>
            <person name="Nusbaum C."/>
            <person name="Birren B."/>
        </authorList>
    </citation>
    <scope>NUCLEOTIDE SEQUENCE [LARGE SCALE GENOMIC DNA]</scope>
    <source>
        <strain evidence="3 4">CBS 72588</strain>
    </source>
</reference>
<feature type="compositionally biased region" description="Low complexity" evidence="1">
    <location>
        <begin position="214"/>
        <end position="229"/>
    </location>
</feature>
<dbReference type="HOGENOM" id="CLU_009825_0_0_1"/>
<feature type="region of interest" description="Disordered" evidence="1">
    <location>
        <begin position="529"/>
        <end position="557"/>
    </location>
</feature>
<dbReference type="VEuPathDB" id="FungiDB:PV06_05986"/>
<dbReference type="InterPro" id="IPR050302">
    <property type="entry name" value="Rab_GAP_TBC_domain"/>
</dbReference>
<dbReference type="GeneID" id="27358060"/>
<dbReference type="InterPro" id="IPR053949">
    <property type="entry name" value="SBE2/SBE22_M"/>
</dbReference>
<evidence type="ECO:0000256" key="1">
    <source>
        <dbReference type="SAM" id="MobiDB-lite"/>
    </source>
</evidence>
<gene>
    <name evidence="3" type="ORF">PV06_05986</name>
</gene>
<feature type="compositionally biased region" description="Low complexity" evidence="1">
    <location>
        <begin position="329"/>
        <end position="343"/>
    </location>
</feature>